<dbReference type="AlphaFoldDB" id="A0A9Q0YM80"/>
<sequence length="66" mass="7699">MPFNPDRVVASLSTKELNSLKKSEIVTIAKHFHIEFQSTMRKDDIKRVIAEHLFNESFCLVPNLRQ</sequence>
<reference evidence="1" key="1">
    <citation type="submission" date="2021-10" db="EMBL/GenBank/DDBJ databases">
        <title>Tropical sea cucumber genome reveals ecological adaptation and Cuvierian tubules defense mechanism.</title>
        <authorList>
            <person name="Chen T."/>
        </authorList>
    </citation>
    <scope>NUCLEOTIDE SEQUENCE</scope>
    <source>
        <strain evidence="1">Nanhai2018</strain>
        <tissue evidence="1">Muscle</tissue>
    </source>
</reference>
<dbReference type="SUPFAM" id="SSF68912">
    <property type="entry name" value="Rho N-terminal domain-like"/>
    <property type="match status" value="1"/>
</dbReference>
<evidence type="ECO:0000313" key="1">
    <source>
        <dbReference type="EMBL" id="KAJ8023204.1"/>
    </source>
</evidence>
<organism evidence="1 2">
    <name type="scientific">Holothuria leucospilota</name>
    <name type="common">Black long sea cucumber</name>
    <name type="synonym">Mertensiothuria leucospilota</name>
    <dbReference type="NCBI Taxonomy" id="206669"/>
    <lineage>
        <taxon>Eukaryota</taxon>
        <taxon>Metazoa</taxon>
        <taxon>Echinodermata</taxon>
        <taxon>Eleutherozoa</taxon>
        <taxon>Echinozoa</taxon>
        <taxon>Holothuroidea</taxon>
        <taxon>Aspidochirotacea</taxon>
        <taxon>Aspidochirotida</taxon>
        <taxon>Holothuriidae</taxon>
        <taxon>Holothuria</taxon>
    </lineage>
</organism>
<gene>
    <name evidence="1" type="ORF">HOLleu_35532</name>
</gene>
<name>A0A9Q0YM80_HOLLE</name>
<dbReference type="Proteomes" id="UP001152320">
    <property type="component" value="Chromosome 19"/>
</dbReference>
<dbReference type="OrthoDB" id="8963689at2759"/>
<accession>A0A9Q0YM80</accession>
<keyword evidence="2" id="KW-1185">Reference proteome</keyword>
<dbReference type="InterPro" id="IPR036269">
    <property type="entry name" value="Rho_N_sf"/>
</dbReference>
<evidence type="ECO:0000313" key="2">
    <source>
        <dbReference type="Proteomes" id="UP001152320"/>
    </source>
</evidence>
<comment type="caution">
    <text evidence="1">The sequence shown here is derived from an EMBL/GenBank/DDBJ whole genome shotgun (WGS) entry which is preliminary data.</text>
</comment>
<proteinExistence type="predicted"/>
<dbReference type="EMBL" id="JAIZAY010000019">
    <property type="protein sequence ID" value="KAJ8023204.1"/>
    <property type="molecule type" value="Genomic_DNA"/>
</dbReference>
<protein>
    <submittedName>
        <fullName evidence="1">Uncharacterized protein</fullName>
    </submittedName>
</protein>